<keyword evidence="1" id="KW-0472">Membrane</keyword>
<reference evidence="2" key="2">
    <citation type="submission" date="2020-09" db="EMBL/GenBank/DDBJ databases">
        <authorList>
            <person name="Sun Q."/>
            <person name="Zhou Y."/>
        </authorList>
    </citation>
    <scope>NUCLEOTIDE SEQUENCE</scope>
    <source>
        <strain evidence="2">CGMCC 1.12813</strain>
    </source>
</reference>
<sequence length="186" mass="20164">MSFHRRHLYAFWLVLGTSQLFPVLIFVALFIAEPEMRVFITGGLLALLGFIAALIILVTRADRVGEAARQASPGAVVFGAYNYPGALVHVGDYMAPGAEIARGLTLIVVADEDGIRYLTPGKSPRTFVRVPWSDVDHVAEVGGELAVRLASGDVQYIVPGARVPMSKRRVRAIAAQLSALQPQRQL</sequence>
<keyword evidence="1" id="KW-0812">Transmembrane</keyword>
<evidence type="ECO:0000313" key="3">
    <source>
        <dbReference type="Proteomes" id="UP000606922"/>
    </source>
</evidence>
<feature type="transmembrane region" description="Helical" evidence="1">
    <location>
        <begin position="9"/>
        <end position="32"/>
    </location>
</feature>
<organism evidence="2 3">
    <name type="scientific">Conyzicola nivalis</name>
    <dbReference type="NCBI Taxonomy" id="1477021"/>
    <lineage>
        <taxon>Bacteria</taxon>
        <taxon>Bacillati</taxon>
        <taxon>Actinomycetota</taxon>
        <taxon>Actinomycetes</taxon>
        <taxon>Micrococcales</taxon>
        <taxon>Microbacteriaceae</taxon>
        <taxon>Conyzicola</taxon>
    </lineage>
</organism>
<accession>A0A916SKU0</accession>
<name>A0A916SKU0_9MICO</name>
<protein>
    <submittedName>
        <fullName evidence="2">Uncharacterized protein</fullName>
    </submittedName>
</protein>
<dbReference type="EMBL" id="BMGB01000001">
    <property type="protein sequence ID" value="GGB02362.1"/>
    <property type="molecule type" value="Genomic_DNA"/>
</dbReference>
<reference evidence="2" key="1">
    <citation type="journal article" date="2014" name="Int. J. Syst. Evol. Microbiol.">
        <title>Complete genome sequence of Corynebacterium casei LMG S-19264T (=DSM 44701T), isolated from a smear-ripened cheese.</title>
        <authorList>
            <consortium name="US DOE Joint Genome Institute (JGI-PGF)"/>
            <person name="Walter F."/>
            <person name="Albersmeier A."/>
            <person name="Kalinowski J."/>
            <person name="Ruckert C."/>
        </authorList>
    </citation>
    <scope>NUCLEOTIDE SEQUENCE</scope>
    <source>
        <strain evidence="2">CGMCC 1.12813</strain>
    </source>
</reference>
<dbReference type="AlphaFoldDB" id="A0A916SKU0"/>
<evidence type="ECO:0000313" key="2">
    <source>
        <dbReference type="EMBL" id="GGB02362.1"/>
    </source>
</evidence>
<gene>
    <name evidence="2" type="ORF">GCM10010979_16220</name>
</gene>
<dbReference type="Proteomes" id="UP000606922">
    <property type="component" value="Unassembled WGS sequence"/>
</dbReference>
<comment type="caution">
    <text evidence="2">The sequence shown here is derived from an EMBL/GenBank/DDBJ whole genome shotgun (WGS) entry which is preliminary data.</text>
</comment>
<feature type="transmembrane region" description="Helical" evidence="1">
    <location>
        <begin position="38"/>
        <end position="59"/>
    </location>
</feature>
<evidence type="ECO:0000256" key="1">
    <source>
        <dbReference type="SAM" id="Phobius"/>
    </source>
</evidence>
<keyword evidence="3" id="KW-1185">Reference proteome</keyword>
<proteinExistence type="predicted"/>
<keyword evidence="1" id="KW-1133">Transmembrane helix</keyword>